<evidence type="ECO:0000256" key="2">
    <source>
        <dbReference type="ARBA" id="ARBA00022448"/>
    </source>
</evidence>
<dbReference type="PANTHER" id="PTHR43791">
    <property type="entry name" value="PERMEASE-RELATED"/>
    <property type="match status" value="1"/>
</dbReference>
<evidence type="ECO:0000256" key="7">
    <source>
        <dbReference type="SAM" id="Phobius"/>
    </source>
</evidence>
<name>A0A1J8QG21_9AGAM</name>
<feature type="transmembrane region" description="Helical" evidence="7">
    <location>
        <begin position="88"/>
        <end position="108"/>
    </location>
</feature>
<organism evidence="8 9">
    <name type="scientific">Rhizopogon vesiculosus</name>
    <dbReference type="NCBI Taxonomy" id="180088"/>
    <lineage>
        <taxon>Eukaryota</taxon>
        <taxon>Fungi</taxon>
        <taxon>Dikarya</taxon>
        <taxon>Basidiomycota</taxon>
        <taxon>Agaricomycotina</taxon>
        <taxon>Agaricomycetes</taxon>
        <taxon>Agaricomycetidae</taxon>
        <taxon>Boletales</taxon>
        <taxon>Suillineae</taxon>
        <taxon>Rhizopogonaceae</taxon>
        <taxon>Rhizopogon</taxon>
    </lineage>
</organism>
<evidence type="ECO:0000256" key="6">
    <source>
        <dbReference type="SAM" id="MobiDB-lite"/>
    </source>
</evidence>
<proteinExistence type="predicted"/>
<dbReference type="OrthoDB" id="3229878at2759"/>
<evidence type="ECO:0008006" key="10">
    <source>
        <dbReference type="Google" id="ProtNLM"/>
    </source>
</evidence>
<dbReference type="GO" id="GO:0016020">
    <property type="term" value="C:membrane"/>
    <property type="evidence" value="ECO:0007669"/>
    <property type="project" value="UniProtKB-SubCell"/>
</dbReference>
<dbReference type="InterPro" id="IPR036259">
    <property type="entry name" value="MFS_trans_sf"/>
</dbReference>
<evidence type="ECO:0000313" key="9">
    <source>
        <dbReference type="Proteomes" id="UP000183567"/>
    </source>
</evidence>
<dbReference type="SUPFAM" id="SSF103473">
    <property type="entry name" value="MFS general substrate transporter"/>
    <property type="match status" value="1"/>
</dbReference>
<comment type="caution">
    <text evidence="8">The sequence shown here is derived from an EMBL/GenBank/DDBJ whole genome shotgun (WGS) entry which is preliminary data.</text>
</comment>
<dbReference type="EMBL" id="LVVM01004604">
    <property type="protein sequence ID" value="OJA12537.1"/>
    <property type="molecule type" value="Genomic_DNA"/>
</dbReference>
<feature type="compositionally biased region" description="Basic and acidic residues" evidence="6">
    <location>
        <begin position="349"/>
        <end position="359"/>
    </location>
</feature>
<dbReference type="STRING" id="180088.A0A1J8QG21"/>
<feature type="compositionally biased region" description="Basic residues" evidence="6">
    <location>
        <begin position="334"/>
        <end position="348"/>
    </location>
</feature>
<keyword evidence="3 7" id="KW-0812">Transmembrane</keyword>
<feature type="transmembrane region" description="Helical" evidence="7">
    <location>
        <begin position="21"/>
        <end position="43"/>
    </location>
</feature>
<feature type="region of interest" description="Disordered" evidence="6">
    <location>
        <begin position="327"/>
        <end position="359"/>
    </location>
</feature>
<evidence type="ECO:0000313" key="8">
    <source>
        <dbReference type="EMBL" id="OJA12537.1"/>
    </source>
</evidence>
<keyword evidence="5 7" id="KW-0472">Membrane</keyword>
<sequence length="416" mass="45757">MLALPIRSPTQAAAHNFTGLIIARLGLGTFEAAFGGPVMLYLSFYYTKTEYAIRIAYWLGFAAIAGAFGGLFAYGIQHVKVSIANLRLLFMLEGTPTILLGCLCILMLPDRPESTPFLTEAKRKIAISRMNRGTCSGVGAVIYVVAYMSDDHYGGVVCAPECPPKHKQNRSAPHIVHNTDLATYQSLVCTGTDVALSDLLSVSDILSPGEDVRVSPLEMMAGQCLIFNAPASGSANRPRPSGKEFTWKDNPGDYCGVTFSVYHCAVVTKLSRRTHNDVQSYCRPPIFIVISFRFCFDTRHHCSCPCYRIELALFVHAIEVGSSWDLPQPEGKRSGKGRRGGKRRRIGKRRTDYEKSRGGIDDTSNIRCAVLPLELARGRSPSPFTRPFHPRIGVKALPWSGLSRWYFAIPTSVAIA</sequence>
<keyword evidence="9" id="KW-1185">Reference proteome</keyword>
<evidence type="ECO:0000256" key="5">
    <source>
        <dbReference type="ARBA" id="ARBA00023136"/>
    </source>
</evidence>
<keyword evidence="4 7" id="KW-1133">Transmembrane helix</keyword>
<dbReference type="GO" id="GO:0022857">
    <property type="term" value="F:transmembrane transporter activity"/>
    <property type="evidence" value="ECO:0007669"/>
    <property type="project" value="TreeGrafter"/>
</dbReference>
<dbReference type="AlphaFoldDB" id="A0A1J8QG21"/>
<gene>
    <name evidence="8" type="ORF">AZE42_07177</name>
</gene>
<comment type="subcellular location">
    <subcellularLocation>
        <location evidence="1">Membrane</location>
        <topology evidence="1">Multi-pass membrane protein</topology>
    </subcellularLocation>
</comment>
<accession>A0A1J8QG21</accession>
<reference evidence="8 9" key="1">
    <citation type="submission" date="2016-03" db="EMBL/GenBank/DDBJ databases">
        <title>Comparative genomics of the ectomycorrhizal sister species Rhizopogon vinicolor and Rhizopogon vesiculosus (Basidiomycota: Boletales) reveals a divergence of the mating type B locus.</title>
        <authorList>
            <person name="Mujic A.B."/>
            <person name="Kuo A."/>
            <person name="Tritt A."/>
            <person name="Lipzen A."/>
            <person name="Chen C."/>
            <person name="Johnson J."/>
            <person name="Sharma A."/>
            <person name="Barry K."/>
            <person name="Grigoriev I.V."/>
            <person name="Spatafora J.W."/>
        </authorList>
    </citation>
    <scope>NUCLEOTIDE SEQUENCE [LARGE SCALE GENOMIC DNA]</scope>
    <source>
        <strain evidence="8 9">AM-OR11-056</strain>
    </source>
</reference>
<evidence type="ECO:0000256" key="1">
    <source>
        <dbReference type="ARBA" id="ARBA00004141"/>
    </source>
</evidence>
<dbReference type="Gene3D" id="1.20.1250.20">
    <property type="entry name" value="MFS general substrate transporter like domains"/>
    <property type="match status" value="1"/>
</dbReference>
<protein>
    <recommendedName>
        <fullName evidence="10">Major facilitator superfamily (MFS) profile domain-containing protein</fullName>
    </recommendedName>
</protein>
<dbReference type="Proteomes" id="UP000183567">
    <property type="component" value="Unassembled WGS sequence"/>
</dbReference>
<evidence type="ECO:0000256" key="4">
    <source>
        <dbReference type="ARBA" id="ARBA00022989"/>
    </source>
</evidence>
<dbReference type="PANTHER" id="PTHR43791:SF36">
    <property type="entry name" value="TRANSPORTER, PUTATIVE (AFU_ORTHOLOGUE AFUA_6G08340)-RELATED"/>
    <property type="match status" value="1"/>
</dbReference>
<evidence type="ECO:0000256" key="3">
    <source>
        <dbReference type="ARBA" id="ARBA00022692"/>
    </source>
</evidence>
<keyword evidence="2" id="KW-0813">Transport</keyword>
<feature type="transmembrane region" description="Helical" evidence="7">
    <location>
        <begin position="55"/>
        <end position="76"/>
    </location>
</feature>